<comment type="caution">
    <text evidence="1">The sequence shown here is derived from an EMBL/GenBank/DDBJ whole genome shotgun (WGS) entry which is preliminary data.</text>
</comment>
<evidence type="ECO:0000313" key="1">
    <source>
        <dbReference type="EMBL" id="KAK0672130.1"/>
    </source>
</evidence>
<reference evidence="1" key="1">
    <citation type="submission" date="2023-06" db="EMBL/GenBank/DDBJ databases">
        <title>Genome-scale phylogeny and comparative genomics of the fungal order Sordariales.</title>
        <authorList>
            <consortium name="Lawrence Berkeley National Laboratory"/>
            <person name="Hensen N."/>
            <person name="Bonometti L."/>
            <person name="Westerberg I."/>
            <person name="Brannstrom I.O."/>
            <person name="Guillou S."/>
            <person name="Cros-Aarteil S."/>
            <person name="Calhoun S."/>
            <person name="Haridas S."/>
            <person name="Kuo A."/>
            <person name="Mondo S."/>
            <person name="Pangilinan J."/>
            <person name="Riley R."/>
            <person name="Labutti K."/>
            <person name="Andreopoulos B."/>
            <person name="Lipzen A."/>
            <person name="Chen C."/>
            <person name="Yanf M."/>
            <person name="Daum C."/>
            <person name="Ng V."/>
            <person name="Clum A."/>
            <person name="Steindorff A."/>
            <person name="Ohm R."/>
            <person name="Martin F."/>
            <person name="Silar P."/>
            <person name="Natvig D."/>
            <person name="Lalanne C."/>
            <person name="Gautier V."/>
            <person name="Ament-Velasquez S.L."/>
            <person name="Kruys A."/>
            <person name="Hutchinson M.I."/>
            <person name="Powell A.J."/>
            <person name="Barry K."/>
            <person name="Miller A.N."/>
            <person name="Grigoriev I.V."/>
            <person name="Debuchy R."/>
            <person name="Gladieux P."/>
            <person name="Thoren M.H."/>
            <person name="Johannesson H."/>
        </authorList>
    </citation>
    <scope>NUCLEOTIDE SEQUENCE</scope>
    <source>
        <strain evidence="1">CBS 307.81</strain>
    </source>
</reference>
<accession>A0AA39ZJF2</accession>
<evidence type="ECO:0000313" key="2">
    <source>
        <dbReference type="Proteomes" id="UP001174997"/>
    </source>
</evidence>
<name>A0AA39ZJF2_9PEZI</name>
<dbReference type="AlphaFoldDB" id="A0AA39ZJF2"/>
<proteinExistence type="predicted"/>
<dbReference type="EMBL" id="JAULSY010000015">
    <property type="protein sequence ID" value="KAK0672130.1"/>
    <property type="molecule type" value="Genomic_DNA"/>
</dbReference>
<keyword evidence="2" id="KW-1185">Reference proteome</keyword>
<protein>
    <recommendedName>
        <fullName evidence="3">NAD-dependent epimerase/dehydratase domain-containing protein</fullName>
    </recommendedName>
</protein>
<sequence length="146" mass="16254">MTNLLAPLASSKFLNVLVVGANGYLGTAICNAFLRTNSPSSCRVCWCLPERTSRQMRGRSCMDFPSMTAAKDTWPWRRPLCGENLVDWTMVKGLSLARYLFNISGRRYETLREVGVAYEAAVEAGLDNVEKVTRRMAGNWGDGHEA</sequence>
<organism evidence="1 2">
    <name type="scientific">Cercophora samala</name>
    <dbReference type="NCBI Taxonomy" id="330535"/>
    <lineage>
        <taxon>Eukaryota</taxon>
        <taxon>Fungi</taxon>
        <taxon>Dikarya</taxon>
        <taxon>Ascomycota</taxon>
        <taxon>Pezizomycotina</taxon>
        <taxon>Sordariomycetes</taxon>
        <taxon>Sordariomycetidae</taxon>
        <taxon>Sordariales</taxon>
        <taxon>Lasiosphaeriaceae</taxon>
        <taxon>Cercophora</taxon>
    </lineage>
</organism>
<dbReference type="Proteomes" id="UP001174997">
    <property type="component" value="Unassembled WGS sequence"/>
</dbReference>
<evidence type="ECO:0008006" key="3">
    <source>
        <dbReference type="Google" id="ProtNLM"/>
    </source>
</evidence>
<gene>
    <name evidence="1" type="ORF">QBC41DRAFT_34531</name>
</gene>